<dbReference type="PANTHER" id="PTHR47481:SF10">
    <property type="entry name" value="COPIA-LIKE POLYPROTEIN_RETROTRANSPOSON"/>
    <property type="match status" value="1"/>
</dbReference>
<organism evidence="2 3">
    <name type="scientific">Solanum pinnatisectum</name>
    <name type="common">tansyleaf nightshade</name>
    <dbReference type="NCBI Taxonomy" id="50273"/>
    <lineage>
        <taxon>Eukaryota</taxon>
        <taxon>Viridiplantae</taxon>
        <taxon>Streptophyta</taxon>
        <taxon>Embryophyta</taxon>
        <taxon>Tracheophyta</taxon>
        <taxon>Spermatophyta</taxon>
        <taxon>Magnoliopsida</taxon>
        <taxon>eudicotyledons</taxon>
        <taxon>Gunneridae</taxon>
        <taxon>Pentapetalae</taxon>
        <taxon>asterids</taxon>
        <taxon>lamiids</taxon>
        <taxon>Solanales</taxon>
        <taxon>Solanaceae</taxon>
        <taxon>Solanoideae</taxon>
        <taxon>Solaneae</taxon>
        <taxon>Solanum</taxon>
    </lineage>
</organism>
<comment type="caution">
    <text evidence="2">The sequence shown here is derived from an EMBL/GenBank/DDBJ whole genome shotgun (WGS) entry which is preliminary data.</text>
</comment>
<reference evidence="2 3" key="1">
    <citation type="submission" date="2023-10" db="EMBL/GenBank/DDBJ databases">
        <title>Genome-Wide Identification Analysis in wild type Solanum Pinnatisectum Reveals Some Genes Defensing Phytophthora Infestans.</title>
        <authorList>
            <person name="Sun C."/>
        </authorList>
    </citation>
    <scope>NUCLEOTIDE SEQUENCE [LARGE SCALE GENOMIC DNA]</scope>
    <source>
        <strain evidence="2">LQN</strain>
        <tissue evidence="2">Leaf</tissue>
    </source>
</reference>
<accession>A0AAV9KAH8</accession>
<gene>
    <name evidence="2" type="ORF">R3W88_004822</name>
</gene>
<keyword evidence="3" id="KW-1185">Reference proteome</keyword>
<name>A0AAV9KAH8_9SOLN</name>
<dbReference type="PANTHER" id="PTHR47481">
    <property type="match status" value="1"/>
</dbReference>
<dbReference type="EMBL" id="JAWPEI010000011">
    <property type="protein sequence ID" value="KAK4710309.1"/>
    <property type="molecule type" value="Genomic_DNA"/>
</dbReference>
<proteinExistence type="predicted"/>
<sequence>MSNSKSSFHPALAVSNIKNHVPIILEMENVQYSTWAELFKIHARSHRVIDHIIPPTVGTEKRPQHEEDKELWSTLDATILQWLYATISHDLLHTILEPDTTAMEDNKHSRAVTLDYDFTHVDMADFLNVSAYCQHLKSLEDQLKNVGSTVANNRLVLQLVSGLTEPYQGVATLIRQYDPFPQFYQARSMLTLEKAVRAKKVAQSSSAALVARLFEGPPDVPENFSSNRPTNGGKRSHSRSNNGSKSRGKDRATEAVVATEAQQAQHWARIADAKTLRHILSIKGAKAMDGLLGSLGYTTMSISVNHLIQTHLWTAAAATSRCSWPPPQQAYTASPTPTDIEAAMHTLGITPPDANWYMDTGAISRMTSTQGK</sequence>
<protein>
    <submittedName>
        <fullName evidence="2">Uncharacterized protein</fullName>
    </submittedName>
</protein>
<dbReference type="AlphaFoldDB" id="A0AAV9KAH8"/>
<evidence type="ECO:0000313" key="2">
    <source>
        <dbReference type="EMBL" id="KAK4710309.1"/>
    </source>
</evidence>
<evidence type="ECO:0000256" key="1">
    <source>
        <dbReference type="SAM" id="MobiDB-lite"/>
    </source>
</evidence>
<dbReference type="Pfam" id="PF14223">
    <property type="entry name" value="Retrotran_gag_2"/>
    <property type="match status" value="1"/>
</dbReference>
<dbReference type="Proteomes" id="UP001311915">
    <property type="component" value="Unassembled WGS sequence"/>
</dbReference>
<evidence type="ECO:0000313" key="3">
    <source>
        <dbReference type="Proteomes" id="UP001311915"/>
    </source>
</evidence>
<feature type="region of interest" description="Disordered" evidence="1">
    <location>
        <begin position="220"/>
        <end position="255"/>
    </location>
</feature>